<dbReference type="InterPro" id="IPR014550">
    <property type="entry name" value="UCP028704_OpgC"/>
</dbReference>
<protein>
    <submittedName>
        <fullName evidence="2">OpgC domain-containing protein</fullName>
    </submittedName>
</protein>
<evidence type="ECO:0000313" key="2">
    <source>
        <dbReference type="EMBL" id="RUQ70148.1"/>
    </source>
</evidence>
<comment type="caution">
    <text evidence="2">The sequence shown here is derived from an EMBL/GenBank/DDBJ whole genome shotgun (WGS) entry which is preliminary data.</text>
</comment>
<feature type="transmembrane region" description="Helical" evidence="1">
    <location>
        <begin position="201"/>
        <end position="218"/>
    </location>
</feature>
<feature type="transmembrane region" description="Helical" evidence="1">
    <location>
        <begin position="159"/>
        <end position="181"/>
    </location>
</feature>
<dbReference type="RefSeq" id="WP_126998917.1">
    <property type="nucleotide sequence ID" value="NZ_JBNPXW010000002.1"/>
</dbReference>
<proteinExistence type="predicted"/>
<feature type="transmembrane region" description="Helical" evidence="1">
    <location>
        <begin position="342"/>
        <end position="363"/>
    </location>
</feature>
<sequence length="386" mass="41892">MLERQTRDVRLDLFRGLALLIIFVNHVGLNPLAKVTPARFGPSDAAEIFIFISGYAVALAYAPLFAERGFLPSQMKALVRCRQLWVANFLTMLTCGLIVGISVFGGLVSVTDSHRLASFLPLFEQPATALAWHAVLLYLPYAFDILALYIVLIVAAPAYLWLLARFGVAAFLGPVALYAGVQVAPDLSPPNLWGERWNFSPLAWQVVFFLGMTMAFALRGGHRLPRSGALLAAALAILLGMMLWKGAAAEGIRAMLPGGMQAVLPEQGIPLAEKHTLGPMRLLHFLALACAAALLVPRDAKWLRWGPMQLLTNCGRHSLPVFCLGLILSFCGTIVLLKAQGIAAVLAVNLGGMGALILLGLTLERQRTLRRTRRSPVEGRRVSEAL</sequence>
<feature type="transmembrane region" description="Helical" evidence="1">
    <location>
        <begin position="12"/>
        <end position="33"/>
    </location>
</feature>
<keyword evidence="3" id="KW-1185">Reference proteome</keyword>
<organism evidence="2 3">
    <name type="scientific">Azospirillum doebereinerae</name>
    <dbReference type="NCBI Taxonomy" id="92933"/>
    <lineage>
        <taxon>Bacteria</taxon>
        <taxon>Pseudomonadati</taxon>
        <taxon>Pseudomonadota</taxon>
        <taxon>Alphaproteobacteria</taxon>
        <taxon>Rhodospirillales</taxon>
        <taxon>Azospirillaceae</taxon>
        <taxon>Azospirillum</taxon>
    </lineage>
</organism>
<dbReference type="OrthoDB" id="9775975at2"/>
<dbReference type="PANTHER" id="PTHR38592">
    <property type="entry name" value="BLL4819 PROTEIN"/>
    <property type="match status" value="1"/>
</dbReference>
<feature type="transmembrane region" description="Helical" evidence="1">
    <location>
        <begin position="130"/>
        <end position="152"/>
    </location>
</feature>
<keyword evidence="1" id="KW-0812">Transmembrane</keyword>
<evidence type="ECO:0000256" key="1">
    <source>
        <dbReference type="SAM" id="Phobius"/>
    </source>
</evidence>
<name>A0A3S0XMC0_9PROT</name>
<dbReference type="Pfam" id="PF10129">
    <property type="entry name" value="OpgC_C"/>
    <property type="match status" value="1"/>
</dbReference>
<feature type="transmembrane region" description="Helical" evidence="1">
    <location>
        <begin position="318"/>
        <end position="336"/>
    </location>
</feature>
<keyword evidence="1" id="KW-0472">Membrane</keyword>
<dbReference type="AlphaFoldDB" id="A0A3S0XMC0"/>
<reference evidence="2 3" key="1">
    <citation type="submission" date="2018-12" db="EMBL/GenBank/DDBJ databases">
        <authorList>
            <person name="Yang Y."/>
        </authorList>
    </citation>
    <scope>NUCLEOTIDE SEQUENCE [LARGE SCALE GENOMIC DNA]</scope>
    <source>
        <strain evidence="2 3">GSF71</strain>
    </source>
</reference>
<feature type="transmembrane region" description="Helical" evidence="1">
    <location>
        <begin position="45"/>
        <end position="64"/>
    </location>
</feature>
<accession>A0A3S0XMC0</accession>
<dbReference type="EMBL" id="RZIJ01000010">
    <property type="protein sequence ID" value="RUQ70148.1"/>
    <property type="molecule type" value="Genomic_DNA"/>
</dbReference>
<evidence type="ECO:0000313" key="3">
    <source>
        <dbReference type="Proteomes" id="UP000280346"/>
    </source>
</evidence>
<dbReference type="PIRSF" id="PIRSF028704">
    <property type="entry name" value="UPC028704"/>
    <property type="match status" value="1"/>
</dbReference>
<feature type="transmembrane region" description="Helical" evidence="1">
    <location>
        <begin position="280"/>
        <end position="297"/>
    </location>
</feature>
<feature type="transmembrane region" description="Helical" evidence="1">
    <location>
        <begin position="230"/>
        <end position="247"/>
    </location>
</feature>
<dbReference type="Proteomes" id="UP000280346">
    <property type="component" value="Unassembled WGS sequence"/>
</dbReference>
<dbReference type="PANTHER" id="PTHR38592:SF3">
    <property type="entry name" value="BLL4819 PROTEIN"/>
    <property type="match status" value="1"/>
</dbReference>
<keyword evidence="1" id="KW-1133">Transmembrane helix</keyword>
<gene>
    <name evidence="2" type="ORF">EJ913_14185</name>
</gene>
<feature type="transmembrane region" description="Helical" evidence="1">
    <location>
        <begin position="85"/>
        <end position="110"/>
    </location>
</feature>